<keyword evidence="3" id="KW-1185">Reference proteome</keyword>
<name>A0ABT5FRA2_9ACTN</name>
<proteinExistence type="predicted"/>
<reference evidence="2 3" key="1">
    <citation type="journal article" date="2015" name="Int. J. Syst. Evol. Microbiol.">
        <title>Streptomyces gilvifuscus sp. nov., an actinomycete that produces antibacterial compounds isolated from soil.</title>
        <authorList>
            <person name="Nguyen T.M."/>
            <person name="Kim J."/>
        </authorList>
    </citation>
    <scope>NUCLEOTIDE SEQUENCE [LARGE SCALE GENOMIC DNA]</scope>
    <source>
        <strain evidence="2 3">T113</strain>
    </source>
</reference>
<accession>A0ABT5FRA2</accession>
<evidence type="ECO:0000313" key="2">
    <source>
        <dbReference type="EMBL" id="MDC2955077.1"/>
    </source>
</evidence>
<gene>
    <name evidence="2" type="ORF">PO587_11435</name>
</gene>
<dbReference type="Proteomes" id="UP001221328">
    <property type="component" value="Unassembled WGS sequence"/>
</dbReference>
<evidence type="ECO:0000256" key="1">
    <source>
        <dbReference type="SAM" id="MobiDB-lite"/>
    </source>
</evidence>
<dbReference type="EMBL" id="JAQOSK010000003">
    <property type="protein sequence ID" value="MDC2955077.1"/>
    <property type="molecule type" value="Genomic_DNA"/>
</dbReference>
<dbReference type="RefSeq" id="WP_200700549.1">
    <property type="nucleotide sequence ID" value="NZ_JAQOSK010000003.1"/>
</dbReference>
<comment type="caution">
    <text evidence="2">The sequence shown here is derived from an EMBL/GenBank/DDBJ whole genome shotgun (WGS) entry which is preliminary data.</text>
</comment>
<feature type="region of interest" description="Disordered" evidence="1">
    <location>
        <begin position="1"/>
        <end position="21"/>
    </location>
</feature>
<protein>
    <submittedName>
        <fullName evidence="2">Uncharacterized protein</fullName>
    </submittedName>
</protein>
<sequence>MSVTLVHPRPKFHPAPLTEPPPSGYLHLAATLRPSAAGPGRPGHNRDRTLLLDMLRAEAEDLASLAEVKRASVYRAAATAPAIGWNPPDGPPRAPHDVAVLVETRTPQDIPAVQRTVAYRDLRRRLEHHGREVQVLTARCGKCVADVDRTRQGLFLFHYLAGDDPRRVAELWEHLTGWYATETGLDNALLLEPLDADASPYTHVAHARWDLSLPAAALRQFGKPSFYRFLRPTLRENHTTAMPVLYHLVRLRDR</sequence>
<organism evidence="2 3">
    <name type="scientific">Streptomyces gilvifuscus</name>
    <dbReference type="NCBI Taxonomy" id="1550617"/>
    <lineage>
        <taxon>Bacteria</taxon>
        <taxon>Bacillati</taxon>
        <taxon>Actinomycetota</taxon>
        <taxon>Actinomycetes</taxon>
        <taxon>Kitasatosporales</taxon>
        <taxon>Streptomycetaceae</taxon>
        <taxon>Streptomyces</taxon>
    </lineage>
</organism>
<evidence type="ECO:0000313" key="3">
    <source>
        <dbReference type="Proteomes" id="UP001221328"/>
    </source>
</evidence>